<dbReference type="InterPro" id="IPR013096">
    <property type="entry name" value="Cupin_2"/>
</dbReference>
<feature type="domain" description="Cupin type-2" evidence="2">
    <location>
        <begin position="48"/>
        <end position="114"/>
    </location>
</feature>
<evidence type="ECO:0000259" key="2">
    <source>
        <dbReference type="Pfam" id="PF07883"/>
    </source>
</evidence>
<reference evidence="3 4" key="1">
    <citation type="submission" date="2017-10" db="EMBL/GenBank/DDBJ databases">
        <title>Sequencing the genomes of 1000 actinobacteria strains.</title>
        <authorList>
            <person name="Klenk H.-P."/>
        </authorList>
    </citation>
    <scope>NUCLEOTIDE SEQUENCE [LARGE SCALE GENOMIC DNA]</scope>
    <source>
        <strain evidence="3 4">DSM 46092</strain>
    </source>
</reference>
<organism evidence="3 4">
    <name type="scientific">Amycolatopsis sulphurea</name>
    <dbReference type="NCBI Taxonomy" id="76022"/>
    <lineage>
        <taxon>Bacteria</taxon>
        <taxon>Bacillati</taxon>
        <taxon>Actinomycetota</taxon>
        <taxon>Actinomycetes</taxon>
        <taxon>Pseudonocardiales</taxon>
        <taxon>Pseudonocardiaceae</taxon>
        <taxon>Amycolatopsis</taxon>
    </lineage>
</organism>
<comment type="caution">
    <text evidence="3">The sequence shown here is derived from an EMBL/GenBank/DDBJ whole genome shotgun (WGS) entry which is preliminary data.</text>
</comment>
<name>A0A2A9G386_9PSEU</name>
<dbReference type="PANTHER" id="PTHR35848:SF6">
    <property type="entry name" value="CUPIN TYPE-2 DOMAIN-CONTAINING PROTEIN"/>
    <property type="match status" value="1"/>
</dbReference>
<accession>A0A2A9G386</accession>
<keyword evidence="1" id="KW-0479">Metal-binding</keyword>
<dbReference type="Pfam" id="PF07883">
    <property type="entry name" value="Cupin_2"/>
    <property type="match status" value="1"/>
</dbReference>
<dbReference type="Proteomes" id="UP000243542">
    <property type="component" value="Unassembled WGS sequence"/>
</dbReference>
<gene>
    <name evidence="3" type="ORF">ATK36_0837</name>
</gene>
<evidence type="ECO:0000313" key="3">
    <source>
        <dbReference type="EMBL" id="PFG57270.1"/>
    </source>
</evidence>
<keyword evidence="4" id="KW-1185">Reference proteome</keyword>
<dbReference type="InterPro" id="IPR051610">
    <property type="entry name" value="GPI/OXD"/>
</dbReference>
<dbReference type="PANTHER" id="PTHR35848">
    <property type="entry name" value="OXALATE-BINDING PROTEIN"/>
    <property type="match status" value="1"/>
</dbReference>
<dbReference type="GO" id="GO:0046872">
    <property type="term" value="F:metal ion binding"/>
    <property type="evidence" value="ECO:0007669"/>
    <property type="project" value="UniProtKB-KW"/>
</dbReference>
<dbReference type="AlphaFoldDB" id="A0A2A9G386"/>
<evidence type="ECO:0000256" key="1">
    <source>
        <dbReference type="ARBA" id="ARBA00022723"/>
    </source>
</evidence>
<proteinExistence type="predicted"/>
<dbReference type="EMBL" id="PDJK01000001">
    <property type="protein sequence ID" value="PFG57270.1"/>
    <property type="molecule type" value="Genomic_DNA"/>
</dbReference>
<dbReference type="InterPro" id="IPR011051">
    <property type="entry name" value="RmlC_Cupin_sf"/>
</dbReference>
<dbReference type="Gene3D" id="2.60.120.10">
    <property type="entry name" value="Jelly Rolls"/>
    <property type="match status" value="1"/>
</dbReference>
<sequence length="139" mass="14957">MTGTMVIADTSETSAVHGVHGADGVSAWKCFARRDNLFGQWEAIEWAALPPGGISGAHVHTRTEELYFIVSGTGVMLLDGKEHQVSGGDLILNALGTRHGLRNAGDRWLHWLVIEVVGPPTAAVYFDHRKQIGTGGKNE</sequence>
<protein>
    <submittedName>
        <fullName evidence="3">Cupin domain-containing protein</fullName>
    </submittedName>
</protein>
<evidence type="ECO:0000313" key="4">
    <source>
        <dbReference type="Proteomes" id="UP000243542"/>
    </source>
</evidence>
<dbReference type="InterPro" id="IPR014710">
    <property type="entry name" value="RmlC-like_jellyroll"/>
</dbReference>
<dbReference type="SUPFAM" id="SSF51182">
    <property type="entry name" value="RmlC-like cupins"/>
    <property type="match status" value="1"/>
</dbReference>